<reference evidence="1" key="1">
    <citation type="submission" date="2024-10" db="EMBL/GenBank/DDBJ databases">
        <title>Genetic diversity among independent isolates of the Dolichocephalovirinae subfamily.</title>
        <authorList>
            <person name="Ely B."/>
            <person name="Thomas Q."/>
            <person name="Mohammadi T."/>
        </authorList>
    </citation>
    <scope>NUCLEOTIDE SEQUENCE</scope>
</reference>
<sequence length="210" mass="22434">MTQPQYLTRPQALRTLTRRTQRGDIWPVHDEMDYAASASTVVDDPREPNIIPTGILDAAGEMLLKVHMPIKVPMGFAIPEVEGRDDADEVVSYVPESQLIVSDIGVGRGYVTPEEADAGDEDDEETEGQVTVRIPATEAVIAAHAAMGEAAELVGAQVTALHLDLTPEGITVLRGLFAAQAEAMIAFLEVAHAARHAPQDEEAGDGCAQT</sequence>
<dbReference type="EMBL" id="PQ287320">
    <property type="protein sequence ID" value="XHV10832.1"/>
    <property type="molecule type" value="Genomic_DNA"/>
</dbReference>
<organism evidence="1">
    <name type="scientific">Caulobacter phage BL57</name>
    <dbReference type="NCBI Taxonomy" id="3348355"/>
    <lineage>
        <taxon>Viruses</taxon>
    </lineage>
</organism>
<proteinExistence type="predicted"/>
<accession>A0AB74UIT6</accession>
<name>A0AB74UIT6_9VIRU</name>
<evidence type="ECO:0000313" key="1">
    <source>
        <dbReference type="EMBL" id="XHV10832.1"/>
    </source>
</evidence>
<gene>
    <name evidence="1" type="ORF">BL57_360</name>
</gene>
<protein>
    <submittedName>
        <fullName evidence="1">Uncharacterized protein</fullName>
    </submittedName>
</protein>